<keyword evidence="3" id="KW-1185">Reference proteome</keyword>
<evidence type="ECO:0000256" key="1">
    <source>
        <dbReference type="SAM" id="MobiDB-lite"/>
    </source>
</evidence>
<dbReference type="OrthoDB" id="3495483at2759"/>
<protein>
    <submittedName>
        <fullName evidence="2">Uncharacterized protein</fullName>
    </submittedName>
</protein>
<evidence type="ECO:0000313" key="2">
    <source>
        <dbReference type="EMBL" id="KAG9236990.1"/>
    </source>
</evidence>
<proteinExistence type="predicted"/>
<evidence type="ECO:0000313" key="3">
    <source>
        <dbReference type="Proteomes" id="UP000824998"/>
    </source>
</evidence>
<dbReference type="EMBL" id="MU251395">
    <property type="protein sequence ID" value="KAG9236990.1"/>
    <property type="molecule type" value="Genomic_DNA"/>
</dbReference>
<feature type="region of interest" description="Disordered" evidence="1">
    <location>
        <begin position="153"/>
        <end position="187"/>
    </location>
</feature>
<organism evidence="2 3">
    <name type="scientific">Amylocarpus encephaloides</name>
    <dbReference type="NCBI Taxonomy" id="45428"/>
    <lineage>
        <taxon>Eukaryota</taxon>
        <taxon>Fungi</taxon>
        <taxon>Dikarya</taxon>
        <taxon>Ascomycota</taxon>
        <taxon>Pezizomycotina</taxon>
        <taxon>Leotiomycetes</taxon>
        <taxon>Helotiales</taxon>
        <taxon>Helotiales incertae sedis</taxon>
        <taxon>Amylocarpus</taxon>
    </lineage>
</organism>
<reference evidence="2" key="1">
    <citation type="journal article" date="2021" name="IMA Fungus">
        <title>Genomic characterization of three marine fungi, including Emericellopsis atlantica sp. nov. with signatures of a generalist lifestyle and marine biomass degradation.</title>
        <authorList>
            <person name="Hagestad O.C."/>
            <person name="Hou L."/>
            <person name="Andersen J.H."/>
            <person name="Hansen E.H."/>
            <person name="Altermark B."/>
            <person name="Li C."/>
            <person name="Kuhnert E."/>
            <person name="Cox R.J."/>
            <person name="Crous P.W."/>
            <person name="Spatafora J.W."/>
            <person name="Lail K."/>
            <person name="Amirebrahimi M."/>
            <person name="Lipzen A."/>
            <person name="Pangilinan J."/>
            <person name="Andreopoulos W."/>
            <person name="Hayes R.D."/>
            <person name="Ng V."/>
            <person name="Grigoriev I.V."/>
            <person name="Jackson S.A."/>
            <person name="Sutton T.D.S."/>
            <person name="Dobson A.D.W."/>
            <person name="Rama T."/>
        </authorList>
    </citation>
    <scope>NUCLEOTIDE SEQUENCE</scope>
    <source>
        <strain evidence="2">TRa018bII</strain>
    </source>
</reference>
<sequence>MATREFGPEDAKGLVENILKLKNDEPRARDRWGSPQNMARTILMTDTTLQFLFHPNVFCDPKAETVRILNLLIDATSVIDRKDALKEYFPIYVSKSRNIRKVHSPLPEIPEILEFWEVTMRYYRKSDREGKPKTLKSVVQLVIADERQKKAAAAAEKNNPQILTPNPPKPIKNLTREKSDGCDKSKQSRKAVTWDSFVNMMTAGFKRLAKRSNNLTIPINMDGGRSADASRIGSIARTNSDTQRLEIQRRIEIQQTVETDSSYREPQTKTTAYGCGY</sequence>
<dbReference type="Proteomes" id="UP000824998">
    <property type="component" value="Unassembled WGS sequence"/>
</dbReference>
<feature type="compositionally biased region" description="Basic and acidic residues" evidence="1">
    <location>
        <begin position="174"/>
        <end position="186"/>
    </location>
</feature>
<comment type="caution">
    <text evidence="2">The sequence shown here is derived from an EMBL/GenBank/DDBJ whole genome shotgun (WGS) entry which is preliminary data.</text>
</comment>
<dbReference type="AlphaFoldDB" id="A0A9P7YPS1"/>
<gene>
    <name evidence="2" type="ORF">BJ875DRAFT_522940</name>
</gene>
<name>A0A9P7YPS1_9HELO</name>
<accession>A0A9P7YPS1</accession>